<evidence type="ECO:0000313" key="5">
    <source>
        <dbReference type="Proteomes" id="UP000018948"/>
    </source>
</evidence>
<feature type="compositionally biased region" description="Low complexity" evidence="2">
    <location>
        <begin position="9"/>
        <end position="23"/>
    </location>
</feature>
<sequence>MPASTTGRSEGPPSSISLSSSSGDSEDFSGTITPHRRRVTARVRQRSTDSEEKAAEETLGDLNTRSPCVSDGDDDYEYASDSEDSSDSDVYNHEHDTASTQEQNQDQEEELVITEHPIPFSTMQEAWVALDGLENARFAVDYNGKTLTVLYCTSHAGCNSAAKIKMNPSGKYILSRTGTRSPVVVPTDAQRTGIHKPLLTEVDNLLLGGQGPKQCLGTLQSRYEKSPEVLALLPTARQLKNRAQKLRKKGEFSITTYADLMVWASPRMCTTKEMFFQHMAYNIEEDGERILKQPFDYQNELLVLDTFSEKLDNGEISLGIIFTSRRLFRTGPRAIIGQRSMHRSSMDFLAATDGTYKLHIGGYTLVSFGTFGVHYGETEKYHQTFYPMAFMFVRTESAFAYNRLFQVCQDRCLEFFNEAREKKGLLVEKESYDENIKTQLEYLSQARSASQFEALCALVVDNWITLGEVEYAQWLETEYLTEPWDLWFYSASDAPGVVPNQNPIESHHRKIKATAVSHLRAATGHVLAGTLPKILIASAMDIGIEPIRHFASGPVHSDLLTTTVLLCKDDNHHPKHKGKSSRELSKIDRYFFNADPYVVRDDNALGVKVDGYRTRTYKGSLEGVLRRNETVENIPLKYLSLHAVKVMAQFPVRHDWEPPSWSVHEIERIRNKYKCDCKEFYQNGWLCAHILATLHLVDSLDLKMMLRNFPARKPPGRPRKKTRCLDRDGTRKSQYSVNALVKRLTEKPTSVINWSILTMQTSSDEEGEETQRNYIGKIKPPFMRGGKWHWDIEYEELEAAPPMQIEELARTINYSFQMGHNLVPN</sequence>
<dbReference type="EMBL" id="ANIY01001001">
    <property type="protein sequence ID" value="ETP50133.1"/>
    <property type="molecule type" value="Genomic_DNA"/>
</dbReference>
<dbReference type="AlphaFoldDB" id="W2ZS59"/>
<feature type="region of interest" description="Disordered" evidence="2">
    <location>
        <begin position="1"/>
        <end position="109"/>
    </location>
</feature>
<feature type="compositionally biased region" description="Acidic residues" evidence="2">
    <location>
        <begin position="71"/>
        <end position="87"/>
    </location>
</feature>
<feature type="compositionally biased region" description="Basic residues" evidence="2">
    <location>
        <begin position="34"/>
        <end position="45"/>
    </location>
</feature>
<comment type="caution">
    <text evidence="4">The sequence shown here is derived from an EMBL/GenBank/DDBJ whole genome shotgun (WGS) entry which is preliminary data.</text>
</comment>
<dbReference type="Pfam" id="PF04434">
    <property type="entry name" value="SWIM"/>
    <property type="match status" value="1"/>
</dbReference>
<feature type="compositionally biased region" description="Basic and acidic residues" evidence="2">
    <location>
        <begin position="46"/>
        <end position="56"/>
    </location>
</feature>
<evidence type="ECO:0000256" key="1">
    <source>
        <dbReference type="PROSITE-ProRule" id="PRU00325"/>
    </source>
</evidence>
<dbReference type="OrthoDB" id="127233at2759"/>
<evidence type="ECO:0000256" key="2">
    <source>
        <dbReference type="SAM" id="MobiDB-lite"/>
    </source>
</evidence>
<keyword evidence="1" id="KW-0862">Zinc</keyword>
<reference evidence="4 5" key="1">
    <citation type="submission" date="2013-11" db="EMBL/GenBank/DDBJ databases">
        <title>The Genome Sequence of Phytophthora parasitica P10297.</title>
        <authorList>
            <consortium name="The Broad Institute Genomics Platform"/>
            <person name="Russ C."/>
            <person name="Tyler B."/>
            <person name="Panabieres F."/>
            <person name="Shan W."/>
            <person name="Tripathy S."/>
            <person name="Grunwald N."/>
            <person name="Machado M."/>
            <person name="Johnson C.S."/>
            <person name="Walker B."/>
            <person name="Young S.K."/>
            <person name="Zeng Q."/>
            <person name="Gargeya S."/>
            <person name="Fitzgerald M."/>
            <person name="Haas B."/>
            <person name="Abouelleil A."/>
            <person name="Allen A.W."/>
            <person name="Alvarado L."/>
            <person name="Arachchi H.M."/>
            <person name="Berlin A.M."/>
            <person name="Chapman S.B."/>
            <person name="Gainer-Dewar J."/>
            <person name="Goldberg J."/>
            <person name="Griggs A."/>
            <person name="Gujja S."/>
            <person name="Hansen M."/>
            <person name="Howarth C."/>
            <person name="Imamovic A."/>
            <person name="Ireland A."/>
            <person name="Larimer J."/>
            <person name="McCowan C."/>
            <person name="Murphy C."/>
            <person name="Pearson M."/>
            <person name="Poon T.W."/>
            <person name="Priest M."/>
            <person name="Roberts A."/>
            <person name="Saif S."/>
            <person name="Shea T."/>
            <person name="Sisk P."/>
            <person name="Sykes S."/>
            <person name="Wortman J."/>
            <person name="Nusbaum C."/>
            <person name="Birren B."/>
        </authorList>
    </citation>
    <scope>NUCLEOTIDE SEQUENCE [LARGE SCALE GENOMIC DNA]</scope>
    <source>
        <strain evidence="4 5">P10297</strain>
    </source>
</reference>
<evidence type="ECO:0000313" key="4">
    <source>
        <dbReference type="EMBL" id="ETP50133.1"/>
    </source>
</evidence>
<name>W2ZS59_PHYNI</name>
<keyword evidence="1" id="KW-0479">Metal-binding</keyword>
<feature type="domain" description="SWIM-type" evidence="3">
    <location>
        <begin position="664"/>
        <end position="698"/>
    </location>
</feature>
<proteinExistence type="predicted"/>
<accession>W2ZS59</accession>
<dbReference type="GO" id="GO:0008270">
    <property type="term" value="F:zinc ion binding"/>
    <property type="evidence" value="ECO:0007669"/>
    <property type="project" value="UniProtKB-KW"/>
</dbReference>
<dbReference type="Proteomes" id="UP000018948">
    <property type="component" value="Unassembled WGS sequence"/>
</dbReference>
<protein>
    <recommendedName>
        <fullName evidence="3">SWIM-type domain-containing protein</fullName>
    </recommendedName>
</protein>
<dbReference type="InterPro" id="IPR007527">
    <property type="entry name" value="Znf_SWIM"/>
</dbReference>
<dbReference type="PROSITE" id="PS50966">
    <property type="entry name" value="ZF_SWIM"/>
    <property type="match status" value="1"/>
</dbReference>
<organism evidence="4 5">
    <name type="scientific">Phytophthora nicotianae P10297</name>
    <dbReference type="NCBI Taxonomy" id="1317064"/>
    <lineage>
        <taxon>Eukaryota</taxon>
        <taxon>Sar</taxon>
        <taxon>Stramenopiles</taxon>
        <taxon>Oomycota</taxon>
        <taxon>Peronosporomycetes</taxon>
        <taxon>Peronosporales</taxon>
        <taxon>Peronosporaceae</taxon>
        <taxon>Phytophthora</taxon>
    </lineage>
</organism>
<keyword evidence="1" id="KW-0863">Zinc-finger</keyword>
<gene>
    <name evidence="4" type="ORF">F442_04454</name>
</gene>
<evidence type="ECO:0000259" key="3">
    <source>
        <dbReference type="PROSITE" id="PS50966"/>
    </source>
</evidence>